<dbReference type="PANTHER" id="PTHR42929:SF5">
    <property type="entry name" value="ABC TRANSPORTER PERMEASE PROTEIN"/>
    <property type="match status" value="1"/>
</dbReference>
<evidence type="ECO:0000256" key="1">
    <source>
        <dbReference type="ARBA" id="ARBA00004651"/>
    </source>
</evidence>
<evidence type="ECO:0000256" key="4">
    <source>
        <dbReference type="ARBA" id="ARBA00022475"/>
    </source>
</evidence>
<dbReference type="Gene3D" id="1.10.3720.10">
    <property type="entry name" value="MetI-like"/>
    <property type="match status" value="1"/>
</dbReference>
<comment type="subcellular location">
    <subcellularLocation>
        <location evidence="1 8">Cell membrane</location>
        <topology evidence="1 8">Multi-pass membrane protein</topology>
    </subcellularLocation>
</comment>
<dbReference type="Proteomes" id="UP000681075">
    <property type="component" value="Unassembled WGS sequence"/>
</dbReference>
<dbReference type="CDD" id="cd06261">
    <property type="entry name" value="TM_PBP2"/>
    <property type="match status" value="1"/>
</dbReference>
<evidence type="ECO:0000259" key="9">
    <source>
        <dbReference type="PROSITE" id="PS50928"/>
    </source>
</evidence>
<evidence type="ECO:0000256" key="6">
    <source>
        <dbReference type="ARBA" id="ARBA00022989"/>
    </source>
</evidence>
<accession>A0A8S8XDD6</accession>
<feature type="transmembrane region" description="Helical" evidence="8">
    <location>
        <begin position="95"/>
        <end position="117"/>
    </location>
</feature>
<proteinExistence type="inferred from homology"/>
<name>A0A8S8XDD6_9PROT</name>
<reference evidence="10" key="1">
    <citation type="submission" date="2021-02" db="EMBL/GenBank/DDBJ databases">
        <title>Genome sequence of Rhodospirillales sp. strain TMPK1 isolated from soil.</title>
        <authorList>
            <person name="Nakai R."/>
            <person name="Kusada H."/>
            <person name="Tamaki H."/>
        </authorList>
    </citation>
    <scope>NUCLEOTIDE SEQUENCE</scope>
    <source>
        <strain evidence="10">TMPK1</strain>
    </source>
</reference>
<dbReference type="RefSeq" id="WP_420242369.1">
    <property type="nucleotide sequence ID" value="NZ_BOPV01000001.1"/>
</dbReference>
<evidence type="ECO:0000256" key="7">
    <source>
        <dbReference type="ARBA" id="ARBA00023136"/>
    </source>
</evidence>
<dbReference type="EMBL" id="BOPV01000001">
    <property type="protein sequence ID" value="GIL39266.1"/>
    <property type="molecule type" value="Genomic_DNA"/>
</dbReference>
<dbReference type="Pfam" id="PF00528">
    <property type="entry name" value="BPD_transp_1"/>
    <property type="match status" value="1"/>
</dbReference>
<dbReference type="InterPro" id="IPR035906">
    <property type="entry name" value="MetI-like_sf"/>
</dbReference>
<feature type="transmembrane region" description="Helical" evidence="8">
    <location>
        <begin position="201"/>
        <end position="224"/>
    </location>
</feature>
<feature type="domain" description="ABC transmembrane type-1" evidence="9">
    <location>
        <begin position="59"/>
        <end position="265"/>
    </location>
</feature>
<evidence type="ECO:0000313" key="11">
    <source>
        <dbReference type="Proteomes" id="UP000681075"/>
    </source>
</evidence>
<comment type="caution">
    <text evidence="10">The sequence shown here is derived from an EMBL/GenBank/DDBJ whole genome shotgun (WGS) entry which is preliminary data.</text>
</comment>
<keyword evidence="7 8" id="KW-0472">Membrane</keyword>
<keyword evidence="5 8" id="KW-0812">Transmembrane</keyword>
<keyword evidence="3 8" id="KW-0813">Transport</keyword>
<keyword evidence="6 8" id="KW-1133">Transmembrane helix</keyword>
<dbReference type="PANTHER" id="PTHR42929">
    <property type="entry name" value="INNER MEMBRANE ABC TRANSPORTER PERMEASE PROTEIN YDCU-RELATED-RELATED"/>
    <property type="match status" value="1"/>
</dbReference>
<dbReference type="InterPro" id="IPR000515">
    <property type="entry name" value="MetI-like"/>
</dbReference>
<comment type="similarity">
    <text evidence="2">Belongs to the binding-protein-dependent transport system permease family. CysTW subfamily.</text>
</comment>
<dbReference type="GO" id="GO:0055085">
    <property type="term" value="P:transmembrane transport"/>
    <property type="evidence" value="ECO:0007669"/>
    <property type="project" value="InterPro"/>
</dbReference>
<evidence type="ECO:0000256" key="5">
    <source>
        <dbReference type="ARBA" id="ARBA00022692"/>
    </source>
</evidence>
<organism evidence="10 11">
    <name type="scientific">Roseiterribacter gracilis</name>
    <dbReference type="NCBI Taxonomy" id="2812848"/>
    <lineage>
        <taxon>Bacteria</taxon>
        <taxon>Pseudomonadati</taxon>
        <taxon>Pseudomonadota</taxon>
        <taxon>Alphaproteobacteria</taxon>
        <taxon>Rhodospirillales</taxon>
        <taxon>Roseiterribacteraceae</taxon>
        <taxon>Roseiterribacter</taxon>
    </lineage>
</organism>
<feature type="transmembrane region" description="Helical" evidence="8">
    <location>
        <begin position="146"/>
        <end position="167"/>
    </location>
</feature>
<feature type="transmembrane region" description="Helical" evidence="8">
    <location>
        <begin position="63"/>
        <end position="83"/>
    </location>
</feature>
<sequence>MNARTRGLLLLTPATLFVFVAFLVPLAILLAGSFQRDDGAIGLQRYVEFFADPLHQEVVLRTLRIGALVTLAAIALGYVAALAIVDLSPTSRARLVGLVTLPIMISPVARTYAWIVLLGRTGLVNNLALQFGLTDAPLRFLYTEPAVFVGLLQLLLPLMILSLVSALENVPRDAVPAARMLGANWWVVFTRVLLPLTRDGLATGGVLVFTGAITAYITPAMLGGAKILMLETLLYQRVNVTDDIATATVITALLVSMSILAKLVLSRLAKGRSK</sequence>
<evidence type="ECO:0000256" key="3">
    <source>
        <dbReference type="ARBA" id="ARBA00022448"/>
    </source>
</evidence>
<protein>
    <submittedName>
        <fullName evidence="10">Spermidine/putrescine ABC transporter permease</fullName>
    </submittedName>
</protein>
<keyword evidence="4" id="KW-1003">Cell membrane</keyword>
<evidence type="ECO:0000256" key="8">
    <source>
        <dbReference type="RuleBase" id="RU363032"/>
    </source>
</evidence>
<keyword evidence="11" id="KW-1185">Reference proteome</keyword>
<dbReference type="GO" id="GO:0005886">
    <property type="term" value="C:plasma membrane"/>
    <property type="evidence" value="ECO:0007669"/>
    <property type="project" value="UniProtKB-SubCell"/>
</dbReference>
<evidence type="ECO:0000313" key="10">
    <source>
        <dbReference type="EMBL" id="GIL39266.1"/>
    </source>
</evidence>
<dbReference type="AlphaFoldDB" id="A0A8S8XDD6"/>
<feature type="transmembrane region" description="Helical" evidence="8">
    <location>
        <begin position="244"/>
        <end position="265"/>
    </location>
</feature>
<dbReference type="SUPFAM" id="SSF161098">
    <property type="entry name" value="MetI-like"/>
    <property type="match status" value="1"/>
</dbReference>
<evidence type="ECO:0000256" key="2">
    <source>
        <dbReference type="ARBA" id="ARBA00007069"/>
    </source>
</evidence>
<gene>
    <name evidence="10" type="primary">potB</name>
    <name evidence="10" type="ORF">TMPK1_15030</name>
</gene>
<dbReference type="PROSITE" id="PS50928">
    <property type="entry name" value="ABC_TM1"/>
    <property type="match status" value="1"/>
</dbReference>